<evidence type="ECO:0000313" key="2">
    <source>
        <dbReference type="EMBL" id="KAF8669925.1"/>
    </source>
</evidence>
<dbReference type="InterPro" id="IPR035513">
    <property type="entry name" value="Invertase/methylesterase_inhib"/>
</dbReference>
<gene>
    <name evidence="2" type="ORF">HU200_051107</name>
</gene>
<evidence type="ECO:0000256" key="1">
    <source>
        <dbReference type="SAM" id="SignalP"/>
    </source>
</evidence>
<evidence type="ECO:0000313" key="3">
    <source>
        <dbReference type="Proteomes" id="UP000636709"/>
    </source>
</evidence>
<feature type="signal peptide" evidence="1">
    <location>
        <begin position="1"/>
        <end position="21"/>
    </location>
</feature>
<reference evidence="2" key="1">
    <citation type="submission" date="2020-07" db="EMBL/GenBank/DDBJ databases">
        <title>Genome sequence and genetic diversity analysis of an under-domesticated orphan crop, white fonio (Digitaria exilis).</title>
        <authorList>
            <person name="Bennetzen J.L."/>
            <person name="Chen S."/>
            <person name="Ma X."/>
            <person name="Wang X."/>
            <person name="Yssel A.E.J."/>
            <person name="Chaluvadi S.R."/>
            <person name="Johnson M."/>
            <person name="Gangashetty P."/>
            <person name="Hamidou F."/>
            <person name="Sanogo M.D."/>
            <person name="Zwaenepoel A."/>
            <person name="Wallace J."/>
            <person name="Van De Peer Y."/>
            <person name="Van Deynze A."/>
        </authorList>
    </citation>
    <scope>NUCLEOTIDE SEQUENCE</scope>
    <source>
        <tissue evidence="2">Leaves</tissue>
    </source>
</reference>
<protein>
    <recommendedName>
        <fullName evidence="4">Pectinesterase inhibitor domain-containing protein</fullName>
    </recommendedName>
</protein>
<dbReference type="PANTHER" id="PTHR34838:SF3">
    <property type="entry name" value="OS08G0142100 PROTEIN"/>
    <property type="match status" value="1"/>
</dbReference>
<keyword evidence="1" id="KW-0732">Signal</keyword>
<comment type="caution">
    <text evidence="2">The sequence shown here is derived from an EMBL/GenBank/DDBJ whole genome shotgun (WGS) entry which is preliminary data.</text>
</comment>
<dbReference type="PANTHER" id="PTHR34838">
    <property type="entry name" value="OS08G0142100 PROTEIN-RELATED"/>
    <property type="match status" value="1"/>
</dbReference>
<keyword evidence="3" id="KW-1185">Reference proteome</keyword>
<dbReference type="Proteomes" id="UP000636709">
    <property type="component" value="Unassembled WGS sequence"/>
</dbReference>
<dbReference type="SUPFAM" id="SSF101148">
    <property type="entry name" value="Plant invertase/pectin methylesterase inhibitor"/>
    <property type="match status" value="1"/>
</dbReference>
<name>A0A835E720_9POAL</name>
<evidence type="ECO:0008006" key="4">
    <source>
        <dbReference type="Google" id="ProtNLM"/>
    </source>
</evidence>
<dbReference type="OrthoDB" id="656874at2759"/>
<dbReference type="EMBL" id="JACEFO010002268">
    <property type="protein sequence ID" value="KAF8669925.1"/>
    <property type="molecule type" value="Genomic_DNA"/>
</dbReference>
<dbReference type="Gramene" id="Dexi6A01G0003480.1">
    <property type="protein sequence ID" value="Dexi6A01G0003480.1:cds"/>
    <property type="gene ID" value="Dexi6A01G0003480"/>
</dbReference>
<dbReference type="AlphaFoldDB" id="A0A835E720"/>
<accession>A0A835E720</accession>
<feature type="chain" id="PRO_5032983077" description="Pectinesterase inhibitor domain-containing protein" evidence="1">
    <location>
        <begin position="22"/>
        <end position="181"/>
    </location>
</feature>
<sequence>MFAFVLSILVSSTILFTTGTACPNVVTMKMDDACLKSCNTMPEWYTLCQDTLRSEPDTAEVTSYALMATRLAIAKYGDAIMHTLDPMLGAVNMPKEEREAVSNCKSKYREAGALMESIAEQMVTCDFSRGRQEYGDVEASIGSCYDGLWPYQFLPLYDMVKADRDLTMVALELAGLIFSSY</sequence>
<dbReference type="Gene3D" id="1.20.140.40">
    <property type="entry name" value="Invertase/pectin methylesterase inhibitor family protein"/>
    <property type="match status" value="1"/>
</dbReference>
<organism evidence="2 3">
    <name type="scientific">Digitaria exilis</name>
    <dbReference type="NCBI Taxonomy" id="1010633"/>
    <lineage>
        <taxon>Eukaryota</taxon>
        <taxon>Viridiplantae</taxon>
        <taxon>Streptophyta</taxon>
        <taxon>Embryophyta</taxon>
        <taxon>Tracheophyta</taxon>
        <taxon>Spermatophyta</taxon>
        <taxon>Magnoliopsida</taxon>
        <taxon>Liliopsida</taxon>
        <taxon>Poales</taxon>
        <taxon>Poaceae</taxon>
        <taxon>PACMAD clade</taxon>
        <taxon>Panicoideae</taxon>
        <taxon>Panicodae</taxon>
        <taxon>Paniceae</taxon>
        <taxon>Anthephorinae</taxon>
        <taxon>Digitaria</taxon>
    </lineage>
</organism>
<proteinExistence type="predicted"/>